<dbReference type="AlphaFoldDB" id="A0A9P7F104"/>
<evidence type="ECO:0000313" key="2">
    <source>
        <dbReference type="EMBL" id="KAG2100153.1"/>
    </source>
</evidence>
<dbReference type="OrthoDB" id="2745718at2759"/>
<dbReference type="Proteomes" id="UP000823399">
    <property type="component" value="Unassembled WGS sequence"/>
</dbReference>
<feature type="compositionally biased region" description="Polar residues" evidence="1">
    <location>
        <begin position="309"/>
        <end position="318"/>
    </location>
</feature>
<feature type="region of interest" description="Disordered" evidence="1">
    <location>
        <begin position="309"/>
        <end position="330"/>
    </location>
</feature>
<evidence type="ECO:0000313" key="3">
    <source>
        <dbReference type="Proteomes" id="UP000823399"/>
    </source>
</evidence>
<proteinExistence type="predicted"/>
<name>A0A9P7F104_9AGAM</name>
<keyword evidence="3" id="KW-1185">Reference proteome</keyword>
<organism evidence="2 3">
    <name type="scientific">Suillus discolor</name>
    <dbReference type="NCBI Taxonomy" id="1912936"/>
    <lineage>
        <taxon>Eukaryota</taxon>
        <taxon>Fungi</taxon>
        <taxon>Dikarya</taxon>
        <taxon>Basidiomycota</taxon>
        <taxon>Agaricomycotina</taxon>
        <taxon>Agaricomycetes</taxon>
        <taxon>Agaricomycetidae</taxon>
        <taxon>Boletales</taxon>
        <taxon>Suillineae</taxon>
        <taxon>Suillaceae</taxon>
        <taxon>Suillus</taxon>
    </lineage>
</organism>
<evidence type="ECO:0000256" key="1">
    <source>
        <dbReference type="SAM" id="MobiDB-lite"/>
    </source>
</evidence>
<protein>
    <submittedName>
        <fullName evidence="2">Uncharacterized protein</fullName>
    </submittedName>
</protein>
<comment type="caution">
    <text evidence="2">The sequence shown here is derived from an EMBL/GenBank/DDBJ whole genome shotgun (WGS) entry which is preliminary data.</text>
</comment>
<gene>
    <name evidence="2" type="ORF">F5147DRAFT_813327</name>
</gene>
<accession>A0A9P7F104</accession>
<dbReference type="GeneID" id="64705750"/>
<sequence length="498" mass="56491">MNQDMKPEFLFLTDLPYVLTIVLQLQYIVELSGQQLLPVNIPLDNNTPTISEHLQLLRDRAHTWFKLNTQPVEHVDVSNKYIMKITAISNGHFCLMDDPTLHHDYLRGQTISEIFPILQEPSQQVFDRVWHSDTLSSVPNAHLNDILMDPTQNLLTATYHVLDGPDVYIDLLPLDRNGAHPQAAGPTLFISPELCEPQNVIPKAEGWRVCSLGRLMALSHSLRLNDPDRILWSLQIWDWQHSTMSNSVLSSAVSGSQISYGYCFLRTSRLLMIANINLKVYSIEDMSQVPQLLACFLLPAAVRGTHFVSDNSKDNGAQSRPEPGMPQKMWKSDPTHRIISLNMSPYLHFVISSRIFFDPDFINGGSTAIPWEHWGPLNTRIFQHCEDIVDSVTGSRVLKVKRALSYHNDPLEYSLRVMDFSPLAIKYGQGLGRLVREPSTIDLDGRSLTTSLPYVEVVSSKISSSLYELLLSSIDENRIYAFHVEDCFVKVIKLWEGV</sequence>
<dbReference type="RefSeq" id="XP_041289413.1">
    <property type="nucleotide sequence ID" value="XM_041443491.1"/>
</dbReference>
<dbReference type="EMBL" id="JABBWM010000055">
    <property type="protein sequence ID" value="KAG2100153.1"/>
    <property type="molecule type" value="Genomic_DNA"/>
</dbReference>
<reference evidence="2" key="1">
    <citation type="journal article" date="2020" name="New Phytol.">
        <title>Comparative genomics reveals dynamic genome evolution in host specialist ectomycorrhizal fungi.</title>
        <authorList>
            <person name="Lofgren L.A."/>
            <person name="Nguyen N.H."/>
            <person name="Vilgalys R."/>
            <person name="Ruytinx J."/>
            <person name="Liao H.L."/>
            <person name="Branco S."/>
            <person name="Kuo A."/>
            <person name="LaButti K."/>
            <person name="Lipzen A."/>
            <person name="Andreopoulos W."/>
            <person name="Pangilinan J."/>
            <person name="Riley R."/>
            <person name="Hundley H."/>
            <person name="Na H."/>
            <person name="Barry K."/>
            <person name="Grigoriev I.V."/>
            <person name="Stajich J.E."/>
            <person name="Kennedy P.G."/>
        </authorList>
    </citation>
    <scope>NUCLEOTIDE SEQUENCE</scope>
    <source>
        <strain evidence="2">FC423</strain>
    </source>
</reference>